<dbReference type="AlphaFoldDB" id="A0A5Q6S3V6"/>
<keyword evidence="1" id="KW-0472">Membrane</keyword>
<feature type="transmembrane region" description="Helical" evidence="1">
    <location>
        <begin position="12"/>
        <end position="34"/>
    </location>
</feature>
<dbReference type="EMBL" id="VDFQ02000001">
    <property type="protein sequence ID" value="KAA1425073.1"/>
    <property type="molecule type" value="Genomic_DNA"/>
</dbReference>
<organism evidence="2 3">
    <name type="scientific">Mumia zhuanghuii</name>
    <dbReference type="NCBI Taxonomy" id="2585211"/>
    <lineage>
        <taxon>Bacteria</taxon>
        <taxon>Bacillati</taxon>
        <taxon>Actinomycetota</taxon>
        <taxon>Actinomycetes</taxon>
        <taxon>Propionibacteriales</taxon>
        <taxon>Nocardioidaceae</taxon>
        <taxon>Mumia</taxon>
    </lineage>
</organism>
<evidence type="ECO:0000256" key="1">
    <source>
        <dbReference type="SAM" id="Phobius"/>
    </source>
</evidence>
<sequence>MTPDTVLLAHHPLLLAVPAFVPAIAITVVVLVIARRDRIAEARETAAQETAAPTVQELDR</sequence>
<keyword evidence="1" id="KW-0812">Transmembrane</keyword>
<gene>
    <name evidence="2" type="ORF">FE697_004105</name>
</gene>
<accession>A0A5Q6S3V6</accession>
<protein>
    <submittedName>
        <fullName evidence="2">Uncharacterized protein</fullName>
    </submittedName>
</protein>
<dbReference type="RefSeq" id="WP_149768247.1">
    <property type="nucleotide sequence ID" value="NZ_VDFQ02000001.1"/>
</dbReference>
<dbReference type="Proteomes" id="UP000307768">
    <property type="component" value="Unassembled WGS sequence"/>
</dbReference>
<evidence type="ECO:0000313" key="2">
    <source>
        <dbReference type="EMBL" id="KAA1425073.1"/>
    </source>
</evidence>
<comment type="caution">
    <text evidence="2">The sequence shown here is derived from an EMBL/GenBank/DDBJ whole genome shotgun (WGS) entry which is preliminary data.</text>
</comment>
<evidence type="ECO:0000313" key="3">
    <source>
        <dbReference type="Proteomes" id="UP000307768"/>
    </source>
</evidence>
<name>A0A5Q6S3V6_9ACTN</name>
<keyword evidence="1" id="KW-1133">Transmembrane helix</keyword>
<reference evidence="2 3" key="1">
    <citation type="submission" date="2019-09" db="EMBL/GenBank/DDBJ databases">
        <title>Mumia zhuanghuii sp. nov. isolated from the intestinal contents of plateau pika (Ochotona curzoniae) in the Qinghai-Tibet plateau of China.</title>
        <authorList>
            <person name="Tian Z."/>
        </authorList>
    </citation>
    <scope>NUCLEOTIDE SEQUENCE [LARGE SCALE GENOMIC DNA]</scope>
    <source>
        <strain evidence="3">350</strain>
    </source>
</reference>
<proteinExistence type="predicted"/>